<gene>
    <name evidence="1" type="ORF">CEXT_92171</name>
</gene>
<evidence type="ECO:0000313" key="1">
    <source>
        <dbReference type="EMBL" id="GIY57173.1"/>
    </source>
</evidence>
<keyword evidence="2" id="KW-1185">Reference proteome</keyword>
<evidence type="ECO:0000313" key="2">
    <source>
        <dbReference type="Proteomes" id="UP001054945"/>
    </source>
</evidence>
<dbReference type="AlphaFoldDB" id="A0AAV4UHD2"/>
<comment type="caution">
    <text evidence="1">The sequence shown here is derived from an EMBL/GenBank/DDBJ whole genome shotgun (WGS) entry which is preliminary data.</text>
</comment>
<dbReference type="EMBL" id="BPLR01012867">
    <property type="protein sequence ID" value="GIY57173.1"/>
    <property type="molecule type" value="Genomic_DNA"/>
</dbReference>
<reference evidence="1 2" key="1">
    <citation type="submission" date="2021-06" db="EMBL/GenBank/DDBJ databases">
        <title>Caerostris extrusa draft genome.</title>
        <authorList>
            <person name="Kono N."/>
            <person name="Arakawa K."/>
        </authorList>
    </citation>
    <scope>NUCLEOTIDE SEQUENCE [LARGE SCALE GENOMIC DNA]</scope>
</reference>
<sequence>MDLEGSSRDQNHLLTFGCAFSSTQCATISIHFVFVFNYSVCLRLHPHNVRLQLLSVPPSPSTSCSSSTTQCASVSIHFVFVFHYSVCLRLHHFMFIFHYSVCLHPHLHPLHVHLQLLSVPIHPQSMPHLHGARLFV</sequence>
<protein>
    <submittedName>
        <fullName evidence="1">Uncharacterized protein</fullName>
    </submittedName>
</protein>
<accession>A0AAV4UHD2</accession>
<name>A0AAV4UHD2_CAEEX</name>
<proteinExistence type="predicted"/>
<dbReference type="Proteomes" id="UP001054945">
    <property type="component" value="Unassembled WGS sequence"/>
</dbReference>
<organism evidence="1 2">
    <name type="scientific">Caerostris extrusa</name>
    <name type="common">Bark spider</name>
    <name type="synonym">Caerostris bankana</name>
    <dbReference type="NCBI Taxonomy" id="172846"/>
    <lineage>
        <taxon>Eukaryota</taxon>
        <taxon>Metazoa</taxon>
        <taxon>Ecdysozoa</taxon>
        <taxon>Arthropoda</taxon>
        <taxon>Chelicerata</taxon>
        <taxon>Arachnida</taxon>
        <taxon>Araneae</taxon>
        <taxon>Araneomorphae</taxon>
        <taxon>Entelegynae</taxon>
        <taxon>Araneoidea</taxon>
        <taxon>Araneidae</taxon>
        <taxon>Caerostris</taxon>
    </lineage>
</organism>